<gene>
    <name evidence="2" type="ORF">K6K41_21070</name>
</gene>
<keyword evidence="1" id="KW-0732">Signal</keyword>
<dbReference type="RefSeq" id="WP_261402313.1">
    <property type="nucleotide sequence ID" value="NZ_CP081869.1"/>
</dbReference>
<sequence length="101" mass="11233">MKALWATALAIALAVAPGAAKAGDAFTCGKGPGFEVLTPRTEMGWPDRIEVKISGQPKQVLIIDKETPERAYWENEAWGVYSFKLFVSLTDKKRKKDFDCR</sequence>
<reference evidence="2" key="1">
    <citation type="submission" date="2021-08" db="EMBL/GenBank/DDBJ databases">
        <authorList>
            <person name="Zhang H."/>
            <person name="Xu M."/>
            <person name="Yu Z."/>
            <person name="Yang L."/>
            <person name="Cai Y."/>
        </authorList>
    </citation>
    <scope>NUCLEOTIDE SEQUENCE</scope>
    <source>
        <strain evidence="2">CHL1</strain>
    </source>
</reference>
<organism evidence="2 3">
    <name type="scientific">Chenggangzhangella methanolivorans</name>
    <dbReference type="NCBI Taxonomy" id="1437009"/>
    <lineage>
        <taxon>Bacteria</taxon>
        <taxon>Pseudomonadati</taxon>
        <taxon>Pseudomonadota</taxon>
        <taxon>Alphaproteobacteria</taxon>
        <taxon>Hyphomicrobiales</taxon>
        <taxon>Methylopilaceae</taxon>
        <taxon>Chenggangzhangella</taxon>
    </lineage>
</organism>
<feature type="signal peptide" evidence="1">
    <location>
        <begin position="1"/>
        <end position="22"/>
    </location>
</feature>
<evidence type="ECO:0008006" key="4">
    <source>
        <dbReference type="Google" id="ProtNLM"/>
    </source>
</evidence>
<dbReference type="KEGG" id="cmet:K6K41_21070"/>
<protein>
    <recommendedName>
        <fullName evidence="4">Secreted protein</fullName>
    </recommendedName>
</protein>
<proteinExistence type="predicted"/>
<evidence type="ECO:0000313" key="2">
    <source>
        <dbReference type="EMBL" id="QZN99264.1"/>
    </source>
</evidence>
<feature type="chain" id="PRO_5038694698" description="Secreted protein" evidence="1">
    <location>
        <begin position="23"/>
        <end position="101"/>
    </location>
</feature>
<dbReference type="EMBL" id="CP081869">
    <property type="protein sequence ID" value="QZN99264.1"/>
    <property type="molecule type" value="Genomic_DNA"/>
</dbReference>
<dbReference type="Proteomes" id="UP000825701">
    <property type="component" value="Chromosome"/>
</dbReference>
<name>A0A9E6R8I2_9HYPH</name>
<accession>A0A9E6R8I2</accession>
<evidence type="ECO:0000313" key="3">
    <source>
        <dbReference type="Proteomes" id="UP000825701"/>
    </source>
</evidence>
<keyword evidence="3" id="KW-1185">Reference proteome</keyword>
<evidence type="ECO:0000256" key="1">
    <source>
        <dbReference type="SAM" id="SignalP"/>
    </source>
</evidence>
<dbReference type="AlphaFoldDB" id="A0A9E6R8I2"/>